<organism evidence="11 12">
    <name type="scientific">Xylocopa violacea</name>
    <name type="common">Violet carpenter bee</name>
    <name type="synonym">Apis violacea</name>
    <dbReference type="NCBI Taxonomy" id="135666"/>
    <lineage>
        <taxon>Eukaryota</taxon>
        <taxon>Metazoa</taxon>
        <taxon>Ecdysozoa</taxon>
        <taxon>Arthropoda</taxon>
        <taxon>Hexapoda</taxon>
        <taxon>Insecta</taxon>
        <taxon>Pterygota</taxon>
        <taxon>Neoptera</taxon>
        <taxon>Endopterygota</taxon>
        <taxon>Hymenoptera</taxon>
        <taxon>Apocrita</taxon>
        <taxon>Aculeata</taxon>
        <taxon>Apoidea</taxon>
        <taxon>Anthophila</taxon>
        <taxon>Apidae</taxon>
        <taxon>Xylocopa</taxon>
        <taxon>Xylocopa</taxon>
    </lineage>
</organism>
<feature type="chain" id="PRO_5045745546" description="Cadherin domain-containing protein" evidence="9">
    <location>
        <begin position="24"/>
        <end position="3507"/>
    </location>
</feature>
<evidence type="ECO:0000256" key="6">
    <source>
        <dbReference type="ARBA" id="ARBA00023136"/>
    </source>
</evidence>
<dbReference type="Pfam" id="PF00028">
    <property type="entry name" value="Cadherin"/>
    <property type="match status" value="1"/>
</dbReference>
<comment type="subcellular location">
    <subcellularLocation>
        <location evidence="1">Membrane</location>
    </subcellularLocation>
</comment>
<dbReference type="PROSITE" id="PS50268">
    <property type="entry name" value="CADHERIN_2"/>
    <property type="match status" value="4"/>
</dbReference>
<evidence type="ECO:0000256" key="4">
    <source>
        <dbReference type="ARBA" id="ARBA00022837"/>
    </source>
</evidence>
<keyword evidence="6" id="KW-0472">Membrane</keyword>
<evidence type="ECO:0000256" key="3">
    <source>
        <dbReference type="ARBA" id="ARBA00022737"/>
    </source>
</evidence>
<evidence type="ECO:0000256" key="2">
    <source>
        <dbReference type="ARBA" id="ARBA00022692"/>
    </source>
</evidence>
<evidence type="ECO:0000313" key="12">
    <source>
        <dbReference type="Proteomes" id="UP001642520"/>
    </source>
</evidence>
<dbReference type="PANTHER" id="PTHR24026">
    <property type="entry name" value="FAT ATYPICAL CADHERIN-RELATED"/>
    <property type="match status" value="1"/>
</dbReference>
<feature type="compositionally biased region" description="Basic and acidic residues" evidence="8">
    <location>
        <begin position="2964"/>
        <end position="2984"/>
    </location>
</feature>
<dbReference type="Proteomes" id="UP001642520">
    <property type="component" value="Unassembled WGS sequence"/>
</dbReference>
<comment type="caution">
    <text evidence="11">The sequence shown here is derived from an EMBL/GenBank/DDBJ whole genome shotgun (WGS) entry which is preliminary data.</text>
</comment>
<feature type="compositionally biased region" description="Basic and acidic residues" evidence="8">
    <location>
        <begin position="1718"/>
        <end position="1727"/>
    </location>
</feature>
<feature type="domain" description="Cadherin" evidence="10">
    <location>
        <begin position="369"/>
        <end position="485"/>
    </location>
</feature>
<keyword evidence="4 7" id="KW-0106">Calcium</keyword>
<feature type="compositionally biased region" description="Basic and acidic residues" evidence="8">
    <location>
        <begin position="1551"/>
        <end position="1575"/>
    </location>
</feature>
<feature type="compositionally biased region" description="Basic and acidic residues" evidence="8">
    <location>
        <begin position="1463"/>
        <end position="1472"/>
    </location>
</feature>
<feature type="compositionally biased region" description="Basic and acidic residues" evidence="8">
    <location>
        <begin position="2556"/>
        <end position="2584"/>
    </location>
</feature>
<dbReference type="InterPro" id="IPR020894">
    <property type="entry name" value="Cadherin_CS"/>
</dbReference>
<evidence type="ECO:0000256" key="5">
    <source>
        <dbReference type="ARBA" id="ARBA00022989"/>
    </source>
</evidence>
<dbReference type="SUPFAM" id="SSF49313">
    <property type="entry name" value="Cadherin-like"/>
    <property type="match status" value="5"/>
</dbReference>
<evidence type="ECO:0000256" key="8">
    <source>
        <dbReference type="SAM" id="MobiDB-lite"/>
    </source>
</evidence>
<feature type="compositionally biased region" description="Basic and acidic residues" evidence="8">
    <location>
        <begin position="3333"/>
        <end position="3342"/>
    </location>
</feature>
<proteinExistence type="predicted"/>
<feature type="compositionally biased region" description="Basic and acidic residues" evidence="8">
    <location>
        <begin position="2078"/>
        <end position="2102"/>
    </location>
</feature>
<feature type="compositionally biased region" description="Low complexity" evidence="8">
    <location>
        <begin position="1321"/>
        <end position="1330"/>
    </location>
</feature>
<feature type="compositionally biased region" description="Basic and acidic residues" evidence="8">
    <location>
        <begin position="2280"/>
        <end position="2333"/>
    </location>
</feature>
<feature type="compositionally biased region" description="Basic and acidic residues" evidence="8">
    <location>
        <begin position="2691"/>
        <end position="2707"/>
    </location>
</feature>
<feature type="domain" description="Cadherin" evidence="10">
    <location>
        <begin position="139"/>
        <end position="251"/>
    </location>
</feature>
<keyword evidence="9" id="KW-0732">Signal</keyword>
<feature type="compositionally biased region" description="Basic and acidic residues" evidence="8">
    <location>
        <begin position="3064"/>
        <end position="3084"/>
    </location>
</feature>
<dbReference type="PANTHER" id="PTHR24026:SF96">
    <property type="entry name" value="CADHERIN-86C"/>
    <property type="match status" value="1"/>
</dbReference>
<feature type="compositionally biased region" description="Basic and acidic residues" evidence="8">
    <location>
        <begin position="2430"/>
        <end position="2464"/>
    </location>
</feature>
<feature type="compositionally biased region" description="Basic and acidic residues" evidence="8">
    <location>
        <begin position="3145"/>
        <end position="3162"/>
    </location>
</feature>
<feature type="region of interest" description="Disordered" evidence="8">
    <location>
        <begin position="3330"/>
        <end position="3363"/>
    </location>
</feature>
<keyword evidence="12" id="KW-1185">Reference proteome</keyword>
<feature type="compositionally biased region" description="Basic and acidic residues" evidence="8">
    <location>
        <begin position="1767"/>
        <end position="1777"/>
    </location>
</feature>
<feature type="compositionally biased region" description="Basic and acidic residues" evidence="8">
    <location>
        <begin position="3262"/>
        <end position="3288"/>
    </location>
</feature>
<feature type="compositionally biased region" description="Polar residues" evidence="8">
    <location>
        <begin position="1473"/>
        <end position="1482"/>
    </location>
</feature>
<evidence type="ECO:0000256" key="9">
    <source>
        <dbReference type="SAM" id="SignalP"/>
    </source>
</evidence>
<dbReference type="SMART" id="SM00112">
    <property type="entry name" value="CA"/>
    <property type="match status" value="4"/>
</dbReference>
<feature type="compositionally biased region" description="Basic and acidic residues" evidence="8">
    <location>
        <begin position="2005"/>
        <end position="2026"/>
    </location>
</feature>
<feature type="compositionally biased region" description="Basic and acidic residues" evidence="8">
    <location>
        <begin position="2761"/>
        <end position="2788"/>
    </location>
</feature>
<feature type="signal peptide" evidence="9">
    <location>
        <begin position="1"/>
        <end position="23"/>
    </location>
</feature>
<feature type="domain" description="Cadherin" evidence="10">
    <location>
        <begin position="252"/>
        <end position="368"/>
    </location>
</feature>
<feature type="region of interest" description="Disordered" evidence="8">
    <location>
        <begin position="2217"/>
        <end position="2248"/>
    </location>
</feature>
<feature type="region of interest" description="Disordered" evidence="8">
    <location>
        <begin position="2940"/>
        <end position="3302"/>
    </location>
</feature>
<feature type="domain" description="Cadherin" evidence="10">
    <location>
        <begin position="486"/>
        <end position="592"/>
    </location>
</feature>
<dbReference type="PROSITE" id="PS00232">
    <property type="entry name" value="CADHERIN_1"/>
    <property type="match status" value="2"/>
</dbReference>
<sequence length="3507" mass="394299">MPFAGEWCKVWIYFGFVFAWAKGARPRFDTSTDMGLVLIPADAEVDSVIFRLRATDQDADFPLVFEITATITPVVRIDNLPCTLYNKVCQANVILTKRLVPGRLHDFAVRVRDTKGDSNSMQATISVTNATTPRDKIFPHIPSLIMVPENTKPGKELDYLLVRANPWSGKPVYIELWQPKELFTIRQRQTPTQTRGVIILTGELDFETQSMYTLTMYATDPYTEQGKDTRNIAGLSVVVIVQDVQDVPPIFTLAPPLTRINNSVQPGDIIVRVHAEDGDKGVPREIVYGLVSEGNPFTPFFNISETSGEITLARPLDELTQITHVGAPVVLTVVAEEIRRSREEPPAQATVVDVGFLLGEPGNSPPYFESDNYVATIDENPEPGTVINFGEQYTTKVKDEDIGKAGVFALKLKNNNGTFEITPTVAERTADFVITVRDNALIDYELYKMLSFKIVAQEVGPATNLSTSVPVTIFLRDINDNPPVFEEESYEVTLPENVTAGSRVVQVHATDKDTGIYGSIRYTSITGEGSEAFTMDPDTGLITVTMGSSLDREIAARLILCVEARDEDGNGNAGAVTLIVNLLDVNDNSPVFEKDVYEFMLNSDLTNFTSPAFIKAIDADSEPPNNVVRYELVHGNYENKFYLNETSGELILRSPITKIRRKKQSAYEKLSKNAGKKLIETPEKIHDDILQTTNHIKKNESLINNEETGNLENSTKEVVTNLVKKRRKRDNEDALYTLTARAYDLGVPHLSSVTKIRIISGIPMEARIMMFVVPGEQPDSKKTAATLAAITGGRVTVLETRPYTQQNLTGSAGAIPVGGQKSIIVARVEQTEPGAPLVDVEKIRETLAANGVGIIATPDAIMNTTTHVDNTKAPADGTPAQTNINDSQTTVINNTITTVQNEEVTVYKAENKLLIWLLIILGLLMLLAVAALIVCCICPGCPFYMAPRKRRVHSSETLVVRSDGRPKRHLHRQPAAPAEVSWNGRKQAWSADPTTRNWQFNKRNVKNCSLPGDVAYISGKPNDIQMNIEAQRLRDGPAFGHSRRSRMNEHDRMYMEDMEDQKARRYDTAELDSLQRNEMDRGSDLQHQIFRERYMEPDVNGETTIREQHFYREGNAEVLRLVTRGQVEDTTTSHPHHPHRLHPTTLIVDGKDIILQRFIEDQKSGHELSMQDIEAARSMESHQRFKDVCQQQQPEIILIPDRLEPGHKQHIEEIGPNMQRLVIDHGDYGSQKMEREFRQEKEEAMAGAAIGDRQSPGIAKQHEQSSNAQYPFHDLELARQNALLTRLLLERESRRAGAGGMDSTSYLETQSLPGQVAIATQTDRTAATQTERYVKSRSDNDESDEDSKQRKKLRSRKRTRTLWMKSPIEEEGGPCFDKRLNILRKKVRQVKEGRKVSLEPDVLREISDSLNGNGSSCKAEEEETTRTYRKSTEQTSISYKVLNEKDSASQSSEGMRKDKRRKSCEDVIEDRTMNVTESTSSPEMKVQREKREKTDDKSPKKEVKSRTQQKSDGVMKPSFRILEKEFTMLTRKLSKLGEKKFQESTCSDSTSQEKSDSFPKDSRKDLDQKSSKKLDTSSYSKQAGEGAPGASKAEQKGKQKKESAIARTKQKLKYQQTQVMSTGSSEYDDTLDKPKRMSGIRQESTKQKQSISHAKLKRQKQMAELSDERIEKRRDGLAKETSRTESKLEKAGKLMTRAPKLAALYRKPNVTEETSTSTEEKKDDRRTMPAGADFGKKSSTDFSDSSGTQQREREMFARKVVQKFSDDFVEEPKEETAGGKATTSTEEEQRTKTVTKQMVVTEKQLSDAVQRPKNGLDRTEEKLEERVEVKKVADDSRLDGVQQLIRDSAIGGAILTEGKRLTETKDIEEPLKADKSLSLEIKSVKEEKPEMYKREDIKLTRNGEAKPSDVAEIKKKFQKRQILEKPERYVAQVEPHELKMYGETDKVQDDSEKRKEDVKSSEKYEYLEPTIDKLSKVFEKVSAPSDEVKKVEAEEKVEEMSTEQKSIDVEKEITVEDESKKKDETKRELLEIKVPMEEQSNEKKDLIAKIEEPIDKYVKTESLSSDKDSAKQIVVEEPSLHEKKDETRKSDEEERRHPEHADVSIVDHVSKERKEDTVKTISDGHEEKVIDLDTIKSPDKDVPKVVTDDYQTEKTIFLDDKTEEDVIKVKDDDRTTESTFLDEDKKISDKKEVIAESLTEDSKIIKETTADHEIAIKEAEDHIPDSEVAEDQKEMTKDHKIDEETAKDYKIIEEPVESHKIIEEPIKDSKIDEEATTDGKTIEEAIEDRKTTKEVATVHKIEAPKDHKIAEETTEDHKITEEPIKDDRIDNGTTKDHKIVEEVIEDHKIPIQTADSVSKEEAVSDKEVKTSTEETTDKINEEAIFLGEEKTISKETAAIESKIDSQLSEEGKPSPSEKEEIVDTTPSSQTEEKKRSSSVEEEDAVSKMDATKETEITVDDHKINGDQMVGVDSEKEVKDLEEKEGIDTKSDRTDAYAIKEGEYSEDEEKKKHQDKKEEMEPVVDHQKIKEEMIEDVQKVDDHKTSEKQIVTSTQKNGDERISDHETTSETSKTEEQQIIKKLDDVPEIQDQAGPSKADEVNKDDVALKKDSSLKMLIAEREDSEKVSTETPTSAEEDIKKEFPEEPSTSNGEPSKKDNIFSQMFKAVHSLADKLTNGKGSANASTETVTDTTKHSSSDDKSMEKDSHSLLSDDASKTETQISEESSELAQQTADSKKVEEHKKTDEITVPIADKPATSLEDSTKHESQIHVPIEEKKSEEHEKPDETKTLTSDEPVKKEEIDESLKDQLTPPSKAIDDETKDSQGIAEGLFAKTSEASVEREKVPDNETIDGELSRTGEKGETSKVSGSSQVTELLETSPRASWTTKREKFAFDSVPSETRADFAKKSEPETQPELESGAIKLEEAERFVKQQTFTAVGDKSRAFPGEQSTVESDARTTVSQEGSDKQDVTVVKMDETSPREAGTEGYADVSLPLFTSIIDTVDISEDSDSSSDISRKTTLTTRPYQTPRHRARQSSDDEGRQAMGTVEPREEEDESATLTIKLTEDEHGGPSEKYATREKVEDTSVQEPPSTKLTKPTESETSEGPISVQTAFYGDKLMTAAGEESTEQSKEEATKESSSTAKQSKETKSESEAKDYRRTSDVQGKQSVSKLAKADTFKVSDRKTKELERKKAPAQRKKKSSSGESSEEKTARTQEVAGQSGYRRPRKPPDGQTKQKDGEQAKQLRKTEEEPRRKQSVSKSRVEKDKKSSSSSEKHPSPPKTGEIDPSKAQPKYMAWYKKNREEMEKKRAELMATDDEEQLPRWLRRSMKAHKSEAEDKKATGQKTAETTPRTRRKVKPLVNVESEQLKAIVRQGRKLRRAEGGKNEDPPVQIFASSPPAVSQTDPKHRLVQHSEYKYEKAPAPFYLHPPPAPHPSPQLSPEHFEIPPTMEQGRADEQFDSGIAVSLQGGNRLRHQQLLEKKSVFDIAYSEAAPSQLRSDSTTPPS</sequence>
<feature type="compositionally biased region" description="Basic and acidic residues" evidence="8">
    <location>
        <begin position="2060"/>
        <end position="2070"/>
    </location>
</feature>
<feature type="compositionally biased region" description="Polar residues" evidence="8">
    <location>
        <begin position="2948"/>
        <end position="2963"/>
    </location>
</feature>
<feature type="region of interest" description="Disordered" evidence="8">
    <location>
        <begin position="2060"/>
        <end position="2103"/>
    </location>
</feature>
<dbReference type="InterPro" id="IPR002126">
    <property type="entry name" value="Cadherin-like_dom"/>
</dbReference>
<feature type="compositionally biased region" description="Polar residues" evidence="8">
    <location>
        <begin position="1613"/>
        <end position="1625"/>
    </location>
</feature>
<feature type="compositionally biased region" description="Basic and acidic residues" evidence="8">
    <location>
        <begin position="1666"/>
        <end position="1692"/>
    </location>
</feature>
<feature type="region of interest" description="Disordered" evidence="8">
    <location>
        <begin position="2895"/>
        <end position="2917"/>
    </location>
</feature>
<feature type="compositionally biased region" description="Basic and acidic residues" evidence="8">
    <location>
        <begin position="3229"/>
        <end position="3255"/>
    </location>
</feature>
<keyword evidence="3" id="KW-0677">Repeat</keyword>
<dbReference type="InterPro" id="IPR015919">
    <property type="entry name" value="Cadherin-like_sf"/>
</dbReference>
<feature type="region of interest" description="Disordered" evidence="8">
    <location>
        <begin position="2268"/>
        <end position="2333"/>
    </location>
</feature>
<keyword evidence="2" id="KW-0812">Transmembrane</keyword>
<feature type="region of interest" description="Disordered" evidence="8">
    <location>
        <begin position="2351"/>
        <end position="2661"/>
    </location>
</feature>
<feature type="compositionally biased region" description="Basic and acidic residues" evidence="8">
    <location>
        <begin position="2357"/>
        <end position="2393"/>
    </location>
</feature>
<feature type="compositionally biased region" description="Polar residues" evidence="8">
    <location>
        <begin position="2717"/>
        <end position="2733"/>
    </location>
</feature>
<dbReference type="Gene3D" id="2.60.40.60">
    <property type="entry name" value="Cadherins"/>
    <property type="match status" value="5"/>
</dbReference>
<evidence type="ECO:0000256" key="7">
    <source>
        <dbReference type="PROSITE-ProRule" id="PRU00043"/>
    </source>
</evidence>
<feature type="compositionally biased region" description="Basic and acidic residues" evidence="8">
    <location>
        <begin position="2853"/>
        <end position="2863"/>
    </location>
</feature>
<feature type="compositionally biased region" description="Basic and acidic residues" evidence="8">
    <location>
        <begin position="1485"/>
        <end position="1505"/>
    </location>
</feature>
<feature type="region of interest" description="Disordered" evidence="8">
    <location>
        <begin position="1984"/>
        <end position="2026"/>
    </location>
</feature>
<feature type="region of interest" description="Disordered" evidence="8">
    <location>
        <begin position="1767"/>
        <end position="1822"/>
    </location>
</feature>
<feature type="compositionally biased region" description="Basic and acidic residues" evidence="8">
    <location>
        <begin position="2596"/>
        <end position="2627"/>
    </location>
</feature>
<feature type="region of interest" description="Disordered" evidence="8">
    <location>
        <begin position="1537"/>
        <end position="1753"/>
    </location>
</feature>
<evidence type="ECO:0000313" key="11">
    <source>
        <dbReference type="EMBL" id="CAL7943924.1"/>
    </source>
</evidence>
<gene>
    <name evidence="11" type="ORF">XYLVIOL_LOCUS6377</name>
</gene>
<feature type="region of interest" description="Disordered" evidence="8">
    <location>
        <begin position="3424"/>
        <end position="3447"/>
    </location>
</feature>
<feature type="compositionally biased region" description="Basic and acidic residues" evidence="8">
    <location>
        <begin position="2472"/>
        <end position="2546"/>
    </location>
</feature>
<name>A0ABP1NSD1_XYLVO</name>
<feature type="compositionally biased region" description="Basic and acidic residues" evidence="8">
    <location>
        <begin position="2900"/>
        <end position="2910"/>
    </location>
</feature>
<reference evidence="11 12" key="1">
    <citation type="submission" date="2024-08" db="EMBL/GenBank/DDBJ databases">
        <authorList>
            <person name="Will J Nash"/>
            <person name="Angela Man"/>
            <person name="Seanna McTaggart"/>
            <person name="Kendall Baker"/>
            <person name="Tom Barker"/>
            <person name="Leah Catchpole"/>
            <person name="Alex Durrant"/>
            <person name="Karim Gharbi"/>
            <person name="Naomi Irish"/>
            <person name="Gemy Kaithakottil"/>
            <person name="Debby Ku"/>
            <person name="Aaliyah Providence"/>
            <person name="Felix Shaw"/>
            <person name="David Swarbreck"/>
            <person name="Chris Watkins"/>
            <person name="Ann M. McCartney"/>
            <person name="Giulio Formenti"/>
            <person name="Alice Mouton"/>
            <person name="Noel Vella"/>
            <person name="Bjorn M von Reumont"/>
            <person name="Adriana Vella"/>
            <person name="Wilfried Haerty"/>
        </authorList>
    </citation>
    <scope>NUCLEOTIDE SEQUENCE [LARGE SCALE GENOMIC DNA]</scope>
</reference>
<dbReference type="EMBL" id="CAXAJV020001293">
    <property type="protein sequence ID" value="CAL7943924.1"/>
    <property type="molecule type" value="Genomic_DNA"/>
</dbReference>
<keyword evidence="5" id="KW-1133">Transmembrane helix</keyword>
<feature type="region of interest" description="Disordered" evidence="8">
    <location>
        <begin position="1407"/>
        <end position="1522"/>
    </location>
</feature>
<feature type="compositionally biased region" description="Basic and acidic residues" evidence="8">
    <location>
        <begin position="2734"/>
        <end position="2746"/>
    </location>
</feature>
<accession>A0ABP1NSD1</accession>
<evidence type="ECO:0000259" key="10">
    <source>
        <dbReference type="PROSITE" id="PS50268"/>
    </source>
</evidence>
<protein>
    <recommendedName>
        <fullName evidence="10">Cadherin domain-containing protein</fullName>
    </recommendedName>
</protein>
<feature type="compositionally biased region" description="Basic and acidic residues" evidence="8">
    <location>
        <begin position="2794"/>
        <end position="2806"/>
    </location>
</feature>
<feature type="region of interest" description="Disordered" evidence="8">
    <location>
        <begin position="1321"/>
        <end position="1359"/>
    </location>
</feature>
<feature type="compositionally biased region" description="Basic residues" evidence="8">
    <location>
        <begin position="1349"/>
        <end position="1359"/>
    </location>
</feature>
<dbReference type="CDD" id="cd11304">
    <property type="entry name" value="Cadherin_repeat"/>
    <property type="match status" value="5"/>
</dbReference>
<feature type="compositionally biased region" description="Basic and acidic residues" evidence="8">
    <location>
        <begin position="2409"/>
        <end position="2421"/>
    </location>
</feature>
<feature type="region of interest" description="Disordered" evidence="8">
    <location>
        <begin position="3375"/>
        <end position="3410"/>
    </location>
</feature>
<feature type="compositionally biased region" description="Polar residues" evidence="8">
    <location>
        <begin position="2677"/>
        <end position="2686"/>
    </location>
</feature>
<dbReference type="PRINTS" id="PR00205">
    <property type="entry name" value="CADHERIN"/>
</dbReference>
<feature type="compositionally biased region" description="Basic and acidic residues" evidence="8">
    <location>
        <begin position="3174"/>
        <end position="3193"/>
    </location>
</feature>
<feature type="compositionally biased region" description="Basic and acidic residues" evidence="8">
    <location>
        <begin position="1593"/>
        <end position="1604"/>
    </location>
</feature>
<feature type="compositionally biased region" description="Pro residues" evidence="8">
    <location>
        <begin position="3428"/>
        <end position="3439"/>
    </location>
</feature>
<feature type="compositionally biased region" description="Polar residues" evidence="8">
    <location>
        <begin position="1740"/>
        <end position="1749"/>
    </location>
</feature>
<feature type="compositionally biased region" description="Polar residues" evidence="8">
    <location>
        <begin position="2864"/>
        <end position="2873"/>
    </location>
</feature>
<feature type="region of interest" description="Disordered" evidence="8">
    <location>
        <begin position="2675"/>
        <end position="2883"/>
    </location>
</feature>
<feature type="compositionally biased region" description="Polar residues" evidence="8">
    <location>
        <begin position="3085"/>
        <end position="3098"/>
    </location>
</feature>
<evidence type="ECO:0000256" key="1">
    <source>
        <dbReference type="ARBA" id="ARBA00004370"/>
    </source>
</evidence>
<feature type="region of interest" description="Disordered" evidence="8">
    <location>
        <begin position="1934"/>
        <end position="1962"/>
    </location>
</feature>